<dbReference type="CDD" id="cd01392">
    <property type="entry name" value="HTH_LacI"/>
    <property type="match status" value="1"/>
</dbReference>
<dbReference type="SUPFAM" id="SSF53822">
    <property type="entry name" value="Periplasmic binding protein-like I"/>
    <property type="match status" value="1"/>
</dbReference>
<gene>
    <name evidence="5" type="primary">lacI_3</name>
    <name evidence="5" type="ORF">IWT140_01938</name>
</gene>
<dbReference type="Gene3D" id="1.10.260.40">
    <property type="entry name" value="lambda repressor-like DNA-binding domains"/>
    <property type="match status" value="1"/>
</dbReference>
<dbReference type="EMBL" id="BCMH01000015">
    <property type="protein sequence ID" value="GAX04300.1"/>
    <property type="molecule type" value="Genomic_DNA"/>
</dbReference>
<dbReference type="Proteomes" id="UP000198430">
    <property type="component" value="Unassembled WGS sequence"/>
</dbReference>
<dbReference type="RefSeq" id="WP_089089246.1">
    <property type="nucleotide sequence ID" value="NZ_BCMH01000015.1"/>
</dbReference>
<dbReference type="InterPro" id="IPR000843">
    <property type="entry name" value="HTH_LacI"/>
</dbReference>
<evidence type="ECO:0000259" key="4">
    <source>
        <dbReference type="PROSITE" id="PS50932"/>
    </source>
</evidence>
<evidence type="ECO:0000256" key="1">
    <source>
        <dbReference type="ARBA" id="ARBA00023015"/>
    </source>
</evidence>
<evidence type="ECO:0000256" key="3">
    <source>
        <dbReference type="ARBA" id="ARBA00023163"/>
    </source>
</evidence>
<dbReference type="PANTHER" id="PTHR30146">
    <property type="entry name" value="LACI-RELATED TRANSCRIPTIONAL REPRESSOR"/>
    <property type="match status" value="1"/>
</dbReference>
<comment type="caution">
    <text evidence="5">The sequence shown here is derived from an EMBL/GenBank/DDBJ whole genome shotgun (WGS) entry which is preliminary data.</text>
</comment>
<evidence type="ECO:0000256" key="2">
    <source>
        <dbReference type="ARBA" id="ARBA00023125"/>
    </source>
</evidence>
<dbReference type="PRINTS" id="PR00036">
    <property type="entry name" value="HTHLACI"/>
</dbReference>
<keyword evidence="2" id="KW-0238">DNA-binding</keyword>
<name>A0A1Z5IRD9_9LACO</name>
<dbReference type="Pfam" id="PF00532">
    <property type="entry name" value="Peripla_BP_1"/>
    <property type="match status" value="1"/>
</dbReference>
<dbReference type="InterPro" id="IPR001761">
    <property type="entry name" value="Peripla_BP/Lac1_sug-bd_dom"/>
</dbReference>
<reference evidence="5 6" key="1">
    <citation type="submission" date="2015-11" db="EMBL/GenBank/DDBJ databases">
        <title>Draft genome sequences of new species of the genus Lactobacillus isolated from orchardgrass silage.</title>
        <authorList>
            <person name="Tohno M."/>
            <person name="Tanizawa Y."/>
            <person name="Arita M."/>
        </authorList>
    </citation>
    <scope>NUCLEOTIDE SEQUENCE [LARGE SCALE GENOMIC DNA]</scope>
    <source>
        <strain evidence="5 6">IWT140</strain>
    </source>
</reference>
<dbReference type="PROSITE" id="PS50932">
    <property type="entry name" value="HTH_LACI_2"/>
    <property type="match status" value="1"/>
</dbReference>
<sequence>MVATIKDVAEKAGVSAATVSRVLAHKEGFYSEVTARRVRKIAASLSYEKNTSAVELVTQKSQVIGVIISSTKTNFSEKIIDGIQDEAIRHNLSVIMLYAGQNDPVLQKRALQTLIERAVKGILVVAIQFSDDNLALLQGSQIPYRFLSTAYNSDKLPSIASDDYQIGYQAARYLIKRGHRRIGLVAMDTSGYIGQQRVSGYRAAMTEAGLSVKDGWVKVGMYTYEDGVSAMAAFGQHPDVTAIIGASDLAAVGVLNQAVQFNLKVPDQLAIMSIDGTYLAEIVRPQLTTVTQGFYDMGILGTRMLLDQTKQTTSQFTPIKIETRQST</sequence>
<evidence type="ECO:0000313" key="6">
    <source>
        <dbReference type="Proteomes" id="UP000198430"/>
    </source>
</evidence>
<proteinExistence type="predicted"/>
<dbReference type="PANTHER" id="PTHR30146:SF109">
    <property type="entry name" value="HTH-TYPE TRANSCRIPTIONAL REGULATOR GALS"/>
    <property type="match status" value="1"/>
</dbReference>
<keyword evidence="1" id="KW-0805">Transcription regulation</keyword>
<dbReference type="InterPro" id="IPR028082">
    <property type="entry name" value="Peripla_BP_I"/>
</dbReference>
<dbReference type="PROSITE" id="PS00356">
    <property type="entry name" value="HTH_LACI_1"/>
    <property type="match status" value="1"/>
</dbReference>
<dbReference type="SMART" id="SM00354">
    <property type="entry name" value="HTH_LACI"/>
    <property type="match status" value="1"/>
</dbReference>
<dbReference type="InterPro" id="IPR010982">
    <property type="entry name" value="Lambda_DNA-bd_dom_sf"/>
</dbReference>
<feature type="domain" description="HTH lacI-type" evidence="4">
    <location>
        <begin position="3"/>
        <end position="58"/>
    </location>
</feature>
<dbReference type="SUPFAM" id="SSF47413">
    <property type="entry name" value="lambda repressor-like DNA-binding domains"/>
    <property type="match status" value="1"/>
</dbReference>
<evidence type="ECO:0000313" key="5">
    <source>
        <dbReference type="EMBL" id="GAX04300.1"/>
    </source>
</evidence>
<keyword evidence="6" id="KW-1185">Reference proteome</keyword>
<dbReference type="GO" id="GO:0003700">
    <property type="term" value="F:DNA-binding transcription factor activity"/>
    <property type="evidence" value="ECO:0007669"/>
    <property type="project" value="TreeGrafter"/>
</dbReference>
<dbReference type="Pfam" id="PF00356">
    <property type="entry name" value="LacI"/>
    <property type="match status" value="1"/>
</dbReference>
<dbReference type="Gene3D" id="3.40.50.2300">
    <property type="match status" value="2"/>
</dbReference>
<accession>A0A1Z5IRD9</accession>
<dbReference type="GO" id="GO:0000976">
    <property type="term" value="F:transcription cis-regulatory region binding"/>
    <property type="evidence" value="ECO:0007669"/>
    <property type="project" value="TreeGrafter"/>
</dbReference>
<keyword evidence="3" id="KW-0804">Transcription</keyword>
<dbReference type="AlphaFoldDB" id="A0A1Z5IRD9"/>
<organism evidence="5 6">
    <name type="scientific">Secundilactobacillus pentosiphilus</name>
    <dbReference type="NCBI Taxonomy" id="1714682"/>
    <lineage>
        <taxon>Bacteria</taxon>
        <taxon>Bacillati</taxon>
        <taxon>Bacillota</taxon>
        <taxon>Bacilli</taxon>
        <taxon>Lactobacillales</taxon>
        <taxon>Lactobacillaceae</taxon>
        <taxon>Secundilactobacillus</taxon>
    </lineage>
</organism>
<protein>
    <submittedName>
        <fullName evidence="5">LacI family transcriptional regulator</fullName>
    </submittedName>
</protein>